<feature type="compositionally biased region" description="Low complexity" evidence="2">
    <location>
        <begin position="38"/>
        <end position="52"/>
    </location>
</feature>
<feature type="domain" description="Glabrous enhancer-binding protein-like DBD" evidence="3">
    <location>
        <begin position="75"/>
        <end position="160"/>
    </location>
</feature>
<dbReference type="Pfam" id="PF04504">
    <property type="entry name" value="GeBP-like_DBD"/>
    <property type="match status" value="1"/>
</dbReference>
<dbReference type="eggNOG" id="ENOG502R5YG">
    <property type="taxonomic scope" value="Eukaryota"/>
</dbReference>
<reference evidence="5" key="2">
    <citation type="submission" date="2013-12" db="EMBL/GenBank/DDBJ databases">
        <authorList>
            <person name="Yu Y."/>
            <person name="Lee S."/>
            <person name="de Baynast K."/>
            <person name="Wissotski M."/>
            <person name="Liu L."/>
            <person name="Talag J."/>
            <person name="Goicoechea J."/>
            <person name="Angelova A."/>
            <person name="Jetty R."/>
            <person name="Kudrna D."/>
            <person name="Golser W."/>
            <person name="Rivera L."/>
            <person name="Zhang J."/>
            <person name="Wing R."/>
        </authorList>
    </citation>
    <scope>NUCLEOTIDE SEQUENCE</scope>
</reference>
<dbReference type="HOGENOM" id="CLU_1572903_0_0_1"/>
<reference evidence="4 5" key="1">
    <citation type="submission" date="2012-08" db="EMBL/GenBank/DDBJ databases">
        <title>Oryza genome evolution.</title>
        <authorList>
            <person name="Wing R.A."/>
        </authorList>
    </citation>
    <scope>NUCLEOTIDE SEQUENCE</scope>
</reference>
<dbReference type="Proteomes" id="UP000032180">
    <property type="component" value="Chromosome 10"/>
</dbReference>
<accession>A0A0D9XH67</accession>
<dbReference type="EnsemblPlants" id="LPERR10G00080.1">
    <property type="protein sequence ID" value="LPERR10G00080.1"/>
    <property type="gene ID" value="LPERR10G00080"/>
</dbReference>
<name>A0A0D9XH67_9ORYZ</name>
<evidence type="ECO:0000259" key="3">
    <source>
        <dbReference type="Pfam" id="PF04504"/>
    </source>
</evidence>
<reference evidence="4" key="3">
    <citation type="submission" date="2015-04" db="UniProtKB">
        <authorList>
            <consortium name="EnsemblPlants"/>
        </authorList>
    </citation>
    <scope>IDENTIFICATION</scope>
</reference>
<comment type="similarity">
    <text evidence="1">Belongs to the GeBP family.</text>
</comment>
<sequence length="170" mass="19004">MKQPTVIVILSSDSEADTCPTPRTSKMKKKSRQGAGGHQSSSSSGSGSAPGPIVLSDSDSDSDSQQPPKKVSRENWQFFDQVKILKALADHRRAGRELPKAKELFGELQGKLRRQSFTPKDLGSKIEHLRERFVSELYMPPAARHRQYDSMLFNLSNEVWPELLPDSQPQ</sequence>
<dbReference type="Gramene" id="LPERR10G00080.1">
    <property type="protein sequence ID" value="LPERR10G00080.1"/>
    <property type="gene ID" value="LPERR10G00080"/>
</dbReference>
<evidence type="ECO:0000256" key="1">
    <source>
        <dbReference type="ARBA" id="ARBA00010820"/>
    </source>
</evidence>
<organism evidence="4 5">
    <name type="scientific">Leersia perrieri</name>
    <dbReference type="NCBI Taxonomy" id="77586"/>
    <lineage>
        <taxon>Eukaryota</taxon>
        <taxon>Viridiplantae</taxon>
        <taxon>Streptophyta</taxon>
        <taxon>Embryophyta</taxon>
        <taxon>Tracheophyta</taxon>
        <taxon>Spermatophyta</taxon>
        <taxon>Magnoliopsida</taxon>
        <taxon>Liliopsida</taxon>
        <taxon>Poales</taxon>
        <taxon>Poaceae</taxon>
        <taxon>BOP clade</taxon>
        <taxon>Oryzoideae</taxon>
        <taxon>Oryzeae</taxon>
        <taxon>Oryzinae</taxon>
        <taxon>Leersia</taxon>
    </lineage>
</organism>
<proteinExistence type="inferred from homology"/>
<evidence type="ECO:0000313" key="5">
    <source>
        <dbReference type="Proteomes" id="UP000032180"/>
    </source>
</evidence>
<evidence type="ECO:0000313" key="4">
    <source>
        <dbReference type="EnsemblPlants" id="LPERR10G00080.1"/>
    </source>
</evidence>
<evidence type="ECO:0000256" key="2">
    <source>
        <dbReference type="SAM" id="MobiDB-lite"/>
    </source>
</evidence>
<dbReference type="InterPro" id="IPR053932">
    <property type="entry name" value="GeBP-like_DBD"/>
</dbReference>
<dbReference type="AlphaFoldDB" id="A0A0D9XH67"/>
<feature type="region of interest" description="Disordered" evidence="2">
    <location>
        <begin position="1"/>
        <end position="74"/>
    </location>
</feature>
<keyword evidence="5" id="KW-1185">Reference proteome</keyword>
<protein>
    <recommendedName>
        <fullName evidence="3">Glabrous enhancer-binding protein-like DBD domain-containing protein</fullName>
    </recommendedName>
</protein>